<evidence type="ECO:0000256" key="11">
    <source>
        <dbReference type="SAM" id="MobiDB-lite"/>
    </source>
</evidence>
<evidence type="ECO:0000256" key="6">
    <source>
        <dbReference type="ARBA" id="ARBA00023163"/>
    </source>
</evidence>
<gene>
    <name evidence="14" type="primary">LOC109717988</name>
</gene>
<feature type="domain" description="Homeobox" evidence="12">
    <location>
        <begin position="88"/>
        <end position="148"/>
    </location>
</feature>
<feature type="coiled-coil region" evidence="10">
    <location>
        <begin position="147"/>
        <end position="184"/>
    </location>
</feature>
<evidence type="ECO:0000256" key="5">
    <source>
        <dbReference type="ARBA" id="ARBA00023155"/>
    </source>
</evidence>
<evidence type="ECO:0000256" key="2">
    <source>
        <dbReference type="ARBA" id="ARBA00006074"/>
    </source>
</evidence>
<evidence type="ECO:0000259" key="12">
    <source>
        <dbReference type="PROSITE" id="PS50071"/>
    </source>
</evidence>
<dbReference type="InterPro" id="IPR009057">
    <property type="entry name" value="Homeodomain-like_sf"/>
</dbReference>
<dbReference type="PROSITE" id="PS00027">
    <property type="entry name" value="HOMEOBOX_1"/>
    <property type="match status" value="1"/>
</dbReference>
<protein>
    <submittedName>
        <fullName evidence="14">Homeobox-leucine zipper protein HAT14-like</fullName>
    </submittedName>
</protein>
<dbReference type="InterPro" id="IPR017970">
    <property type="entry name" value="Homeobox_CS"/>
</dbReference>
<keyword evidence="5 8" id="KW-0371">Homeobox</keyword>
<evidence type="ECO:0000256" key="3">
    <source>
        <dbReference type="ARBA" id="ARBA00023015"/>
    </source>
</evidence>
<dbReference type="RefSeq" id="XP_020099545.1">
    <property type="nucleotide sequence ID" value="XM_020243956.1"/>
</dbReference>
<keyword evidence="4 8" id="KW-0238">DNA-binding</keyword>
<dbReference type="SMART" id="SM00340">
    <property type="entry name" value="HALZ"/>
    <property type="match status" value="1"/>
</dbReference>
<dbReference type="Gene3D" id="1.10.10.60">
    <property type="entry name" value="Homeodomain-like"/>
    <property type="match status" value="1"/>
</dbReference>
<dbReference type="CDD" id="cd00086">
    <property type="entry name" value="homeodomain"/>
    <property type="match status" value="1"/>
</dbReference>
<reference evidence="14" key="2">
    <citation type="submission" date="2025-08" db="UniProtKB">
        <authorList>
            <consortium name="RefSeq"/>
        </authorList>
    </citation>
    <scope>IDENTIFICATION</scope>
    <source>
        <tissue evidence="14">Leaf</tissue>
    </source>
</reference>
<dbReference type="SMART" id="SM00389">
    <property type="entry name" value="HOX"/>
    <property type="match status" value="1"/>
</dbReference>
<evidence type="ECO:0000256" key="10">
    <source>
        <dbReference type="SAM" id="Coils"/>
    </source>
</evidence>
<dbReference type="GO" id="GO:0005634">
    <property type="term" value="C:nucleus"/>
    <property type="evidence" value="ECO:0007669"/>
    <property type="project" value="UniProtKB-SubCell"/>
</dbReference>
<keyword evidence="13" id="KW-1185">Reference proteome</keyword>
<name>A0A6P5G2P7_ANACO</name>
<keyword evidence="3" id="KW-0805">Transcription regulation</keyword>
<dbReference type="Proteomes" id="UP000515123">
    <property type="component" value="Linkage group 12"/>
</dbReference>
<evidence type="ECO:0000256" key="7">
    <source>
        <dbReference type="ARBA" id="ARBA00023242"/>
    </source>
</evidence>
<dbReference type="GO" id="GO:0000981">
    <property type="term" value="F:DNA-binding transcription factor activity, RNA polymerase II-specific"/>
    <property type="evidence" value="ECO:0007669"/>
    <property type="project" value="InterPro"/>
</dbReference>
<evidence type="ECO:0000256" key="9">
    <source>
        <dbReference type="RuleBase" id="RU000682"/>
    </source>
</evidence>
<dbReference type="GO" id="GO:0043565">
    <property type="term" value="F:sequence-specific DNA binding"/>
    <property type="evidence" value="ECO:0007669"/>
    <property type="project" value="InterPro"/>
</dbReference>
<evidence type="ECO:0000256" key="4">
    <source>
        <dbReference type="ARBA" id="ARBA00023125"/>
    </source>
</evidence>
<comment type="similarity">
    <text evidence="2">Belongs to the HD-ZIP homeobox family. Class II subfamily.</text>
</comment>
<organism evidence="13 14">
    <name type="scientific">Ananas comosus</name>
    <name type="common">Pineapple</name>
    <name type="synonym">Ananas ananas</name>
    <dbReference type="NCBI Taxonomy" id="4615"/>
    <lineage>
        <taxon>Eukaryota</taxon>
        <taxon>Viridiplantae</taxon>
        <taxon>Streptophyta</taxon>
        <taxon>Embryophyta</taxon>
        <taxon>Tracheophyta</taxon>
        <taxon>Spermatophyta</taxon>
        <taxon>Magnoliopsida</taxon>
        <taxon>Liliopsida</taxon>
        <taxon>Poales</taxon>
        <taxon>Bromeliaceae</taxon>
        <taxon>Bromelioideae</taxon>
        <taxon>Ananas</taxon>
    </lineage>
</organism>
<dbReference type="GeneID" id="109717988"/>
<dbReference type="AlphaFoldDB" id="A0A6P5G2P7"/>
<evidence type="ECO:0000313" key="14">
    <source>
        <dbReference type="RefSeq" id="XP_020099545.1"/>
    </source>
</evidence>
<keyword evidence="10" id="KW-0175">Coiled coil</keyword>
<reference evidence="13" key="1">
    <citation type="journal article" date="2015" name="Nat. Genet.">
        <title>The pineapple genome and the evolution of CAM photosynthesis.</title>
        <authorList>
            <person name="Ming R."/>
            <person name="VanBuren R."/>
            <person name="Wai C.M."/>
            <person name="Tang H."/>
            <person name="Schatz M.C."/>
            <person name="Bowers J.E."/>
            <person name="Lyons E."/>
            <person name="Wang M.L."/>
            <person name="Chen J."/>
            <person name="Biggers E."/>
            <person name="Zhang J."/>
            <person name="Huang L."/>
            <person name="Zhang L."/>
            <person name="Miao W."/>
            <person name="Zhang J."/>
            <person name="Ye Z."/>
            <person name="Miao C."/>
            <person name="Lin Z."/>
            <person name="Wang H."/>
            <person name="Zhou H."/>
            <person name="Yim W.C."/>
            <person name="Priest H.D."/>
            <person name="Zheng C."/>
            <person name="Woodhouse M."/>
            <person name="Edger P.P."/>
            <person name="Guyot R."/>
            <person name="Guo H.B."/>
            <person name="Guo H."/>
            <person name="Zheng G."/>
            <person name="Singh R."/>
            <person name="Sharma A."/>
            <person name="Min X."/>
            <person name="Zheng Y."/>
            <person name="Lee H."/>
            <person name="Gurtowski J."/>
            <person name="Sedlazeck F.J."/>
            <person name="Harkess A."/>
            <person name="McKain M.R."/>
            <person name="Liao Z."/>
            <person name="Fang J."/>
            <person name="Liu J."/>
            <person name="Zhang X."/>
            <person name="Zhang Q."/>
            <person name="Hu W."/>
            <person name="Qin Y."/>
            <person name="Wang K."/>
            <person name="Chen L.Y."/>
            <person name="Shirley N."/>
            <person name="Lin Y.R."/>
            <person name="Liu L.Y."/>
            <person name="Hernandez A.G."/>
            <person name="Wright C.L."/>
            <person name="Bulone V."/>
            <person name="Tuskan G.A."/>
            <person name="Heath K."/>
            <person name="Zee F."/>
            <person name="Moore P.H."/>
            <person name="Sunkar R."/>
            <person name="Leebens-Mack J.H."/>
            <person name="Mockler T."/>
            <person name="Bennetzen J.L."/>
            <person name="Freeling M."/>
            <person name="Sankoff D."/>
            <person name="Paterson A.H."/>
            <person name="Zhu X."/>
            <person name="Yang X."/>
            <person name="Smith J.A."/>
            <person name="Cushman J.C."/>
            <person name="Paull R.E."/>
            <person name="Yu Q."/>
        </authorList>
    </citation>
    <scope>NUCLEOTIDE SEQUENCE [LARGE SCALE GENOMIC DNA]</scope>
    <source>
        <strain evidence="13">cv. F153</strain>
    </source>
</reference>
<dbReference type="PROSITE" id="PS50071">
    <property type="entry name" value="HOMEOBOX_2"/>
    <property type="match status" value="1"/>
</dbReference>
<keyword evidence="6" id="KW-0804">Transcription</keyword>
<evidence type="ECO:0000313" key="13">
    <source>
        <dbReference type="Proteomes" id="UP000515123"/>
    </source>
</evidence>
<feature type="region of interest" description="Disordered" evidence="11">
    <location>
        <begin position="17"/>
        <end position="53"/>
    </location>
</feature>
<accession>A0A6P5G2P7</accession>
<dbReference type="Pfam" id="PF00046">
    <property type="entry name" value="Homeodomain"/>
    <property type="match status" value="1"/>
</dbReference>
<dbReference type="InterPro" id="IPR050762">
    <property type="entry name" value="HD-ZIP_Homeobox_LZ_Class_II"/>
</dbReference>
<dbReference type="PANTHER" id="PTHR45714:SF34">
    <property type="entry name" value="HOMEOBOX-LEUCINE ZIPPER PROTEIN HAT9"/>
    <property type="match status" value="1"/>
</dbReference>
<dbReference type="InterPro" id="IPR001356">
    <property type="entry name" value="HD"/>
</dbReference>
<feature type="DNA-binding region" description="Homeobox" evidence="8">
    <location>
        <begin position="90"/>
        <end position="149"/>
    </location>
</feature>
<evidence type="ECO:0000256" key="1">
    <source>
        <dbReference type="ARBA" id="ARBA00004123"/>
    </source>
</evidence>
<dbReference type="PANTHER" id="PTHR45714">
    <property type="entry name" value="HOMEOBOX-LEUCINE ZIPPER PROTEIN HAT14"/>
    <property type="match status" value="1"/>
</dbReference>
<keyword evidence="7 8" id="KW-0539">Nucleus</keyword>
<evidence type="ECO:0000256" key="8">
    <source>
        <dbReference type="PROSITE-ProRule" id="PRU00108"/>
    </source>
</evidence>
<dbReference type="InterPro" id="IPR003106">
    <property type="entry name" value="Leu_zip_homeo"/>
</dbReference>
<comment type="subcellular location">
    <subcellularLocation>
        <location evidence="1 8 9">Nucleus</location>
    </subcellularLocation>
</comment>
<sequence length="220" mass="25433">MEHERDFTMTILCLGLGGQDGESRKPKRRREVDPRPPVKFDVLFPSQSNQNNKDMINESVGNENYASLCKSRSRSVNNGVESGGEDGNGCTRKKLRLTKDQLALLESSFVQHNTLNSSMKQELAHKLNLSPRQVEVWFQNRRARSKLKQNEVNYEMLKKCCERLSEENQKLKEKLEELRLMRLKLPFYVQQYQNEHTLIMCPSCKLKGEDDALASVKISQ</sequence>
<dbReference type="OrthoDB" id="6159439at2759"/>
<proteinExistence type="inferred from homology"/>
<dbReference type="SUPFAM" id="SSF46689">
    <property type="entry name" value="Homeodomain-like"/>
    <property type="match status" value="1"/>
</dbReference>